<evidence type="ECO:0000313" key="7">
    <source>
        <dbReference type="EMBL" id="SKA76484.1"/>
    </source>
</evidence>
<dbReference type="AlphaFoldDB" id="A0A1T4WGM2"/>
<dbReference type="RefSeq" id="WP_078783611.1">
    <property type="nucleotide sequence ID" value="NZ_DBEZWQ010000174.1"/>
</dbReference>
<evidence type="ECO:0000313" key="8">
    <source>
        <dbReference type="Proteomes" id="UP000190286"/>
    </source>
</evidence>
<evidence type="ECO:0000256" key="4">
    <source>
        <dbReference type="ARBA" id="ARBA00023136"/>
    </source>
</evidence>
<proteinExistence type="predicted"/>
<dbReference type="GO" id="GO:0016020">
    <property type="term" value="C:membrane"/>
    <property type="evidence" value="ECO:0007669"/>
    <property type="project" value="UniProtKB-SubCell"/>
</dbReference>
<dbReference type="Proteomes" id="UP000190286">
    <property type="component" value="Unassembled WGS sequence"/>
</dbReference>
<dbReference type="Pfam" id="PF01061">
    <property type="entry name" value="ABC2_membrane"/>
    <property type="match status" value="1"/>
</dbReference>
<evidence type="ECO:0000256" key="3">
    <source>
        <dbReference type="ARBA" id="ARBA00022989"/>
    </source>
</evidence>
<dbReference type="GeneID" id="93337095"/>
<keyword evidence="2 5" id="KW-0812">Transmembrane</keyword>
<dbReference type="OrthoDB" id="3227969at2"/>
<accession>A0A1T4WGM2</accession>
<dbReference type="GO" id="GO:0140359">
    <property type="term" value="F:ABC-type transporter activity"/>
    <property type="evidence" value="ECO:0007669"/>
    <property type="project" value="InterPro"/>
</dbReference>
<dbReference type="STRING" id="745368.SAMN02745178_00604"/>
<evidence type="ECO:0000256" key="5">
    <source>
        <dbReference type="SAM" id="Phobius"/>
    </source>
</evidence>
<feature type="transmembrane region" description="Helical" evidence="5">
    <location>
        <begin position="119"/>
        <end position="136"/>
    </location>
</feature>
<gene>
    <name evidence="7" type="ORF">SAMN02745178_00604</name>
</gene>
<dbReference type="EMBL" id="FUYF01000002">
    <property type="protein sequence ID" value="SKA76484.1"/>
    <property type="molecule type" value="Genomic_DNA"/>
</dbReference>
<feature type="transmembrane region" description="Helical" evidence="5">
    <location>
        <begin position="61"/>
        <end position="80"/>
    </location>
</feature>
<evidence type="ECO:0000256" key="1">
    <source>
        <dbReference type="ARBA" id="ARBA00004141"/>
    </source>
</evidence>
<keyword evidence="3 5" id="KW-1133">Transmembrane helix</keyword>
<comment type="subcellular location">
    <subcellularLocation>
        <location evidence="1">Membrane</location>
        <topology evidence="1">Multi-pass membrane protein</topology>
    </subcellularLocation>
</comment>
<reference evidence="7 8" key="1">
    <citation type="submission" date="2017-02" db="EMBL/GenBank/DDBJ databases">
        <authorList>
            <person name="Peterson S.W."/>
        </authorList>
    </citation>
    <scope>NUCLEOTIDE SEQUENCE [LARGE SCALE GENOMIC DNA]</scope>
    <source>
        <strain evidence="7 8">ATCC 27749</strain>
    </source>
</reference>
<feature type="transmembrane region" description="Helical" evidence="5">
    <location>
        <begin position="148"/>
        <end position="170"/>
    </location>
</feature>
<evidence type="ECO:0000256" key="2">
    <source>
        <dbReference type="ARBA" id="ARBA00022692"/>
    </source>
</evidence>
<organism evidence="7 8">
    <name type="scientific">Gemmiger formicilis</name>
    <dbReference type="NCBI Taxonomy" id="745368"/>
    <lineage>
        <taxon>Bacteria</taxon>
        <taxon>Bacillati</taxon>
        <taxon>Bacillota</taxon>
        <taxon>Clostridia</taxon>
        <taxon>Eubacteriales</taxon>
        <taxon>Gemmiger</taxon>
    </lineage>
</organism>
<keyword evidence="8" id="KW-1185">Reference proteome</keyword>
<protein>
    <submittedName>
        <fullName evidence="7">ABC-2 type transporter</fullName>
    </submittedName>
</protein>
<evidence type="ECO:0000259" key="6">
    <source>
        <dbReference type="Pfam" id="PF01061"/>
    </source>
</evidence>
<feature type="transmembrane region" description="Helical" evidence="5">
    <location>
        <begin position="176"/>
        <end position="197"/>
    </location>
</feature>
<feature type="domain" description="ABC-2 type transporter transmembrane" evidence="6">
    <location>
        <begin position="11"/>
        <end position="198"/>
    </location>
</feature>
<sequence length="277" mass="30162">MQPVKFLKFLRQFVVLVERNLQLIWNDKLLLASLTLQSPFMVLVVKLTADPNCFTSNLVNIGSRTALFILAAMATFMGTLNSYREICREREIILREASVGVSLPAVVLSKAAVLLLVEVLQAAILALGFVSIVHVPQNHLLLETDMEIFITVLLTMFSSSCIGLLISALFTSGESAILAVLVLMIGQVVFSNIMFTVTGAAATISNIIVCRWGMGALGASTDLNSRMAWLQAGLDGPMYDATVENLTHSWQMLGLISVVCLVAAWLVLQIAFDKKKA</sequence>
<name>A0A1T4WGM2_9FIRM</name>
<keyword evidence="4 5" id="KW-0472">Membrane</keyword>
<feature type="transmembrane region" description="Helical" evidence="5">
    <location>
        <begin position="249"/>
        <end position="272"/>
    </location>
</feature>
<dbReference type="InterPro" id="IPR013525">
    <property type="entry name" value="ABC2_TM"/>
</dbReference>